<dbReference type="STRING" id="1302689.RG47T_0349"/>
<evidence type="ECO:0000313" key="2">
    <source>
        <dbReference type="Proteomes" id="UP000186720"/>
    </source>
</evidence>
<keyword evidence="2" id="KW-1185">Reference proteome</keyword>
<dbReference type="AlphaFoldDB" id="A0A1Q5ZT15"/>
<name>A0A1Q5ZT15_9SPHI</name>
<comment type="caution">
    <text evidence="1">The sequence shown here is derived from an EMBL/GenBank/DDBJ whole genome shotgun (WGS) entry which is preliminary data.</text>
</comment>
<accession>A0A1Q5ZT15</accession>
<evidence type="ECO:0000313" key="1">
    <source>
        <dbReference type="EMBL" id="OKS84911.1"/>
    </source>
</evidence>
<gene>
    <name evidence="1" type="ORF">RG47T_0349</name>
</gene>
<dbReference type="EMBL" id="MPPL01000001">
    <property type="protein sequence ID" value="OKS84911.1"/>
    <property type="molecule type" value="Genomic_DNA"/>
</dbReference>
<sequence>MFDFVKTEIYNIALYNDLLKNPLLEFKCLADVTTGEVHSDWMTARHKNLEFNIHTKGRIEITGSLHKYWNAGEHNYNDFTIDNIRETIQHLEHSFNIEPNTARLSNLEYGVNIMTPFDPNDFLKSLICYKFQSFNKMNIKGGFGNDCSLTQYRIKIYNKGLQFNQSRHILRFEKSIKKMEVLSKKHPVFLIDLIDPELHEICRNQLLAAFDDILFNETLNKTILNKPKLKCYNLINNETERLNLNAKGRCDYKKKFNELISQHGKQNFRPLLIDLINEKIDFLKKGNVLTGV</sequence>
<organism evidence="1 2">
    <name type="scientific">Mucilaginibacter polytrichastri</name>
    <dbReference type="NCBI Taxonomy" id="1302689"/>
    <lineage>
        <taxon>Bacteria</taxon>
        <taxon>Pseudomonadati</taxon>
        <taxon>Bacteroidota</taxon>
        <taxon>Sphingobacteriia</taxon>
        <taxon>Sphingobacteriales</taxon>
        <taxon>Sphingobacteriaceae</taxon>
        <taxon>Mucilaginibacter</taxon>
    </lineage>
</organism>
<reference evidence="1 2" key="1">
    <citation type="submission" date="2016-11" db="EMBL/GenBank/DDBJ databases">
        <title>Whole Genome Sequencing of Mucilaginibacter polytrichastri RG4-7(T) isolated from the moss sample.</title>
        <authorList>
            <person name="Li Y."/>
        </authorList>
    </citation>
    <scope>NUCLEOTIDE SEQUENCE [LARGE SCALE GENOMIC DNA]</scope>
    <source>
        <strain evidence="1 2">RG4-7</strain>
    </source>
</reference>
<dbReference type="Proteomes" id="UP000186720">
    <property type="component" value="Unassembled WGS sequence"/>
</dbReference>
<protein>
    <submittedName>
        <fullName evidence="1">Uncharacterized protein</fullName>
    </submittedName>
</protein>
<proteinExistence type="predicted"/>